<accession>A0A917FM48</accession>
<name>A0A917FM48_9BACL</name>
<dbReference type="Proteomes" id="UP000644756">
    <property type="component" value="Unassembled WGS sequence"/>
</dbReference>
<dbReference type="EMBL" id="BMGR01000002">
    <property type="protein sequence ID" value="GGF93087.1"/>
    <property type="molecule type" value="Genomic_DNA"/>
</dbReference>
<protein>
    <recommendedName>
        <fullName evidence="3">DUF2848 domain-containing protein</fullName>
    </recommendedName>
</protein>
<evidence type="ECO:0008006" key="3">
    <source>
        <dbReference type="Google" id="ProtNLM"/>
    </source>
</evidence>
<comment type="caution">
    <text evidence="1">The sequence shown here is derived from an EMBL/GenBank/DDBJ whole genome shotgun (WGS) entry which is preliminary data.</text>
</comment>
<sequence length="254" mass="28644">MDKDTLIDTSREGVIAEMEFQCEGRTINWAPERLVIAGYTGKDQASVRKHIQELETLGVPAPKQVPMLYDLSPELLQTSESMRVVRNDSSGEAEVVLLDINGVWYIGLGSDHTDRVLETVSVQKSKQVCAKIISKQLWTLDSIMKHWDEIELKSWVQENGVETVYQSGSLGAFLGPEHLLDLVAKRGYLSSNMALYCGTLPLRRETFHFGGTFKAELFDRKNDRKITFTYETKLLKDAEEEEQYGKTGTGVYGL</sequence>
<gene>
    <name evidence="1" type="ORF">GCM10010916_08050</name>
</gene>
<keyword evidence="2" id="KW-1185">Reference proteome</keyword>
<proteinExistence type="predicted"/>
<reference evidence="1" key="1">
    <citation type="journal article" date="2014" name="Int. J. Syst. Evol. Microbiol.">
        <title>Complete genome sequence of Corynebacterium casei LMG S-19264T (=DSM 44701T), isolated from a smear-ripened cheese.</title>
        <authorList>
            <consortium name="US DOE Joint Genome Institute (JGI-PGF)"/>
            <person name="Walter F."/>
            <person name="Albersmeier A."/>
            <person name="Kalinowski J."/>
            <person name="Ruckert C."/>
        </authorList>
    </citation>
    <scope>NUCLEOTIDE SEQUENCE</scope>
    <source>
        <strain evidence="1">CGMCC 1.12987</strain>
    </source>
</reference>
<organism evidence="1 2">
    <name type="scientific">Paenibacillus abyssi</name>
    <dbReference type="NCBI Taxonomy" id="1340531"/>
    <lineage>
        <taxon>Bacteria</taxon>
        <taxon>Bacillati</taxon>
        <taxon>Bacillota</taxon>
        <taxon>Bacilli</taxon>
        <taxon>Bacillales</taxon>
        <taxon>Paenibacillaceae</taxon>
        <taxon>Paenibacillus</taxon>
    </lineage>
</organism>
<dbReference type="AlphaFoldDB" id="A0A917FM48"/>
<evidence type="ECO:0000313" key="2">
    <source>
        <dbReference type="Proteomes" id="UP000644756"/>
    </source>
</evidence>
<dbReference type="InterPro" id="IPR021269">
    <property type="entry name" value="DUF2848"/>
</dbReference>
<dbReference type="Pfam" id="PF11010">
    <property type="entry name" value="DUF2848"/>
    <property type="match status" value="1"/>
</dbReference>
<reference evidence="1" key="2">
    <citation type="submission" date="2020-09" db="EMBL/GenBank/DDBJ databases">
        <authorList>
            <person name="Sun Q."/>
            <person name="Zhou Y."/>
        </authorList>
    </citation>
    <scope>NUCLEOTIDE SEQUENCE</scope>
    <source>
        <strain evidence="1">CGMCC 1.12987</strain>
    </source>
</reference>
<dbReference type="RefSeq" id="WP_188529241.1">
    <property type="nucleotide sequence ID" value="NZ_BMGR01000002.1"/>
</dbReference>
<evidence type="ECO:0000313" key="1">
    <source>
        <dbReference type="EMBL" id="GGF93087.1"/>
    </source>
</evidence>